<sequence>MHVFRFAINSYFAHVSVCRLLMNLVGAVGERATDVPYGESPQASHKHWKVRNCNIRVHFAQFLMQQTGISYCAR</sequence>
<reference evidence="2" key="1">
    <citation type="submission" date="2018-01" db="EMBL/GenBank/DDBJ databases">
        <title>An insight into the sialome of Amazonian anophelines.</title>
        <authorList>
            <person name="Ribeiro J.M."/>
            <person name="Scarpassa V."/>
            <person name="Calvo E."/>
        </authorList>
    </citation>
    <scope>NUCLEOTIDE SEQUENCE</scope>
</reference>
<proteinExistence type="predicted"/>
<dbReference type="EMBL" id="GGFL01009044">
    <property type="protein sequence ID" value="MBW73222.1"/>
    <property type="molecule type" value="Transcribed_RNA"/>
</dbReference>
<feature type="chain" id="PRO_5014960621" evidence="1">
    <location>
        <begin position="28"/>
        <end position="74"/>
    </location>
</feature>
<evidence type="ECO:0000313" key="2">
    <source>
        <dbReference type="EMBL" id="MBW73222.1"/>
    </source>
</evidence>
<dbReference type="AlphaFoldDB" id="A0A2M4D6N0"/>
<keyword evidence="1" id="KW-0732">Signal</keyword>
<protein>
    <submittedName>
        <fullName evidence="2">Putative secreted protein</fullName>
    </submittedName>
</protein>
<feature type="signal peptide" evidence="1">
    <location>
        <begin position="1"/>
        <end position="27"/>
    </location>
</feature>
<organism evidence="2">
    <name type="scientific">Anopheles darlingi</name>
    <name type="common">Mosquito</name>
    <dbReference type="NCBI Taxonomy" id="43151"/>
    <lineage>
        <taxon>Eukaryota</taxon>
        <taxon>Metazoa</taxon>
        <taxon>Ecdysozoa</taxon>
        <taxon>Arthropoda</taxon>
        <taxon>Hexapoda</taxon>
        <taxon>Insecta</taxon>
        <taxon>Pterygota</taxon>
        <taxon>Neoptera</taxon>
        <taxon>Endopterygota</taxon>
        <taxon>Diptera</taxon>
        <taxon>Nematocera</taxon>
        <taxon>Culicoidea</taxon>
        <taxon>Culicidae</taxon>
        <taxon>Anophelinae</taxon>
        <taxon>Anopheles</taxon>
    </lineage>
</organism>
<accession>A0A2M4D6N0</accession>
<name>A0A2M4D6N0_ANODA</name>
<evidence type="ECO:0000256" key="1">
    <source>
        <dbReference type="SAM" id="SignalP"/>
    </source>
</evidence>